<feature type="non-terminal residue" evidence="6">
    <location>
        <position position="1"/>
    </location>
</feature>
<proteinExistence type="predicted"/>
<name>X0ZY58_9ZZZZ</name>
<evidence type="ECO:0000256" key="1">
    <source>
        <dbReference type="ARBA" id="ARBA00001974"/>
    </source>
</evidence>
<dbReference type="Pfam" id="PF18267">
    <property type="entry name" value="Rubredoxin_C"/>
    <property type="match status" value="1"/>
</dbReference>
<dbReference type="AlphaFoldDB" id="X0ZY58"/>
<dbReference type="InterPro" id="IPR016156">
    <property type="entry name" value="FAD/NAD-linked_Rdtase_dimer_sf"/>
</dbReference>
<accession>X0ZY58</accession>
<feature type="domain" description="FAD/NAD(P)-binding" evidence="4">
    <location>
        <begin position="20"/>
        <end position="246"/>
    </location>
</feature>
<dbReference type="EMBL" id="BART01000715">
    <property type="protein sequence ID" value="GAG74464.1"/>
    <property type="molecule type" value="Genomic_DNA"/>
</dbReference>
<dbReference type="PANTHER" id="PTHR43429">
    <property type="entry name" value="PYRIDINE NUCLEOTIDE-DISULFIDE OXIDOREDUCTASE DOMAIN-CONTAINING"/>
    <property type="match status" value="1"/>
</dbReference>
<organism evidence="6">
    <name type="scientific">marine sediment metagenome</name>
    <dbReference type="NCBI Taxonomy" id="412755"/>
    <lineage>
        <taxon>unclassified sequences</taxon>
        <taxon>metagenomes</taxon>
        <taxon>ecological metagenomes</taxon>
    </lineage>
</organism>
<comment type="cofactor">
    <cofactor evidence="1">
        <name>FAD</name>
        <dbReference type="ChEBI" id="CHEBI:57692"/>
    </cofactor>
</comment>
<dbReference type="Pfam" id="PF07992">
    <property type="entry name" value="Pyr_redox_2"/>
    <property type="match status" value="1"/>
</dbReference>
<evidence type="ECO:0000256" key="3">
    <source>
        <dbReference type="ARBA" id="ARBA00022827"/>
    </source>
</evidence>
<gene>
    <name evidence="6" type="ORF">S01H4_03058</name>
</gene>
<dbReference type="Gene3D" id="3.50.50.60">
    <property type="entry name" value="FAD/NAD(P)-binding domain"/>
    <property type="match status" value="2"/>
</dbReference>
<keyword evidence="2" id="KW-0285">Flavoprotein</keyword>
<sequence>LPYLLSGEVKEENIFLPEPAGVKILKGKEVIRVDSQRREVTVSTGEVFAFDKLLIASGASPVIPQVKGADLPFVFTIRELSDIHGIQKWVKPGKKVVIAGGGLVSMRIGEALYQLGMNVTFVIRSKRVLSQILDFPASTIVEKVLMKKGIEIIKDDEIIQITKGEIHLESGKRRKCALVVFGKGVSPNVGFLTNSGIEIQRGIVVNEHQQTNIEEIYAAGDVVETLDIVYEDQRINALWPVAREQGHIAAMNMASIPIIYDGSVAWNVLKVFGLPILTIGMGREEKPEVMREQGKEFYRKLVLNNGVLKGLIFIGDLKSGGLYLFLIKRKLDISSFIHPMLKNTFQYSNFAHRLFEGLPTAIQSQKP</sequence>
<evidence type="ECO:0008006" key="7">
    <source>
        <dbReference type="Google" id="ProtNLM"/>
    </source>
</evidence>
<dbReference type="InterPro" id="IPR041575">
    <property type="entry name" value="Rubredoxin_C"/>
</dbReference>
<dbReference type="InterPro" id="IPR036188">
    <property type="entry name" value="FAD/NAD-bd_sf"/>
</dbReference>
<evidence type="ECO:0000256" key="2">
    <source>
        <dbReference type="ARBA" id="ARBA00022630"/>
    </source>
</evidence>
<comment type="caution">
    <text evidence="6">The sequence shown here is derived from an EMBL/GenBank/DDBJ whole genome shotgun (WGS) entry which is preliminary data.</text>
</comment>
<dbReference type="InterPro" id="IPR023753">
    <property type="entry name" value="FAD/NAD-binding_dom"/>
</dbReference>
<evidence type="ECO:0000313" key="6">
    <source>
        <dbReference type="EMBL" id="GAG74464.1"/>
    </source>
</evidence>
<evidence type="ECO:0000259" key="4">
    <source>
        <dbReference type="Pfam" id="PF07992"/>
    </source>
</evidence>
<dbReference type="PRINTS" id="PR00411">
    <property type="entry name" value="PNDRDTASEI"/>
</dbReference>
<protein>
    <recommendedName>
        <fullName evidence="7">FAD/NAD(P)-binding domain-containing protein</fullName>
    </recommendedName>
</protein>
<dbReference type="Gene3D" id="3.30.390.30">
    <property type="match status" value="1"/>
</dbReference>
<dbReference type="PANTHER" id="PTHR43429:SF3">
    <property type="entry name" value="NITRITE REDUCTASE [NAD(P)H]"/>
    <property type="match status" value="1"/>
</dbReference>
<dbReference type="GO" id="GO:0016491">
    <property type="term" value="F:oxidoreductase activity"/>
    <property type="evidence" value="ECO:0007669"/>
    <property type="project" value="InterPro"/>
</dbReference>
<feature type="domain" description="NADH-rubredoxin oxidoreductase C-terminal" evidence="5">
    <location>
        <begin position="267"/>
        <end position="330"/>
    </location>
</feature>
<evidence type="ECO:0000259" key="5">
    <source>
        <dbReference type="Pfam" id="PF18267"/>
    </source>
</evidence>
<dbReference type="PRINTS" id="PR00368">
    <property type="entry name" value="FADPNR"/>
</dbReference>
<reference evidence="6" key="1">
    <citation type="journal article" date="2014" name="Front. Microbiol.">
        <title>High frequency of phylogenetically diverse reductive dehalogenase-homologous genes in deep subseafloor sedimentary metagenomes.</title>
        <authorList>
            <person name="Kawai M."/>
            <person name="Futagami T."/>
            <person name="Toyoda A."/>
            <person name="Takaki Y."/>
            <person name="Nishi S."/>
            <person name="Hori S."/>
            <person name="Arai W."/>
            <person name="Tsubouchi T."/>
            <person name="Morono Y."/>
            <person name="Uchiyama I."/>
            <person name="Ito T."/>
            <person name="Fujiyama A."/>
            <person name="Inagaki F."/>
            <person name="Takami H."/>
        </authorList>
    </citation>
    <scope>NUCLEOTIDE SEQUENCE</scope>
    <source>
        <strain evidence="6">Expedition CK06-06</strain>
    </source>
</reference>
<dbReference type="InterPro" id="IPR050260">
    <property type="entry name" value="FAD-bd_OxRdtase"/>
</dbReference>
<keyword evidence="3" id="KW-0274">FAD</keyword>
<dbReference type="SUPFAM" id="SSF51905">
    <property type="entry name" value="FAD/NAD(P)-binding domain"/>
    <property type="match status" value="2"/>
</dbReference>